<dbReference type="PROSITE" id="PS00027">
    <property type="entry name" value="HOMEOBOX_1"/>
    <property type="match status" value="1"/>
</dbReference>
<evidence type="ECO:0000256" key="1">
    <source>
        <dbReference type="ARBA" id="ARBA00004123"/>
    </source>
</evidence>
<keyword evidence="2 10" id="KW-0479">Metal-binding</keyword>
<keyword evidence="3" id="KW-0677">Repeat</keyword>
<evidence type="ECO:0000256" key="2">
    <source>
        <dbReference type="ARBA" id="ARBA00022723"/>
    </source>
</evidence>
<keyword evidence="4 10" id="KW-0862">Zinc</keyword>
<dbReference type="EMBL" id="BMAW01021593">
    <property type="protein sequence ID" value="GFT73600.1"/>
    <property type="molecule type" value="Genomic_DNA"/>
</dbReference>
<dbReference type="Pfam" id="PF00046">
    <property type="entry name" value="Homeodomain"/>
    <property type="match status" value="1"/>
</dbReference>
<evidence type="ECO:0000313" key="15">
    <source>
        <dbReference type="EMBL" id="GFT73600.1"/>
    </source>
</evidence>
<dbReference type="PROSITE" id="PS00478">
    <property type="entry name" value="LIM_DOMAIN_1"/>
    <property type="match status" value="1"/>
</dbReference>
<feature type="domain" description="Homeobox" evidence="14">
    <location>
        <begin position="232"/>
        <end position="292"/>
    </location>
</feature>
<dbReference type="SUPFAM" id="SSF46689">
    <property type="entry name" value="Homeodomain-like"/>
    <property type="match status" value="1"/>
</dbReference>
<evidence type="ECO:0000256" key="5">
    <source>
        <dbReference type="ARBA" id="ARBA00023038"/>
    </source>
</evidence>
<dbReference type="PROSITE" id="PS50071">
    <property type="entry name" value="HOMEOBOX_2"/>
    <property type="match status" value="1"/>
</dbReference>
<evidence type="ECO:0000259" key="13">
    <source>
        <dbReference type="PROSITE" id="PS50023"/>
    </source>
</evidence>
<evidence type="ECO:0000256" key="6">
    <source>
        <dbReference type="ARBA" id="ARBA00023125"/>
    </source>
</evidence>
<feature type="region of interest" description="Disordered" evidence="12">
    <location>
        <begin position="175"/>
        <end position="196"/>
    </location>
</feature>
<feature type="region of interest" description="Disordered" evidence="12">
    <location>
        <begin position="288"/>
        <end position="396"/>
    </location>
</feature>
<evidence type="ECO:0000256" key="10">
    <source>
        <dbReference type="PROSITE-ProRule" id="PRU00125"/>
    </source>
</evidence>
<dbReference type="PANTHER" id="PTHR24208:SF168">
    <property type="entry name" value="PROTEIN APTEROUS"/>
    <property type="match status" value="1"/>
</dbReference>
<dbReference type="GO" id="GO:0005634">
    <property type="term" value="C:nucleus"/>
    <property type="evidence" value="ECO:0007669"/>
    <property type="project" value="UniProtKB-SubCell"/>
</dbReference>
<organism evidence="15 16">
    <name type="scientific">Nephila pilipes</name>
    <name type="common">Giant wood spider</name>
    <name type="synonym">Nephila maculata</name>
    <dbReference type="NCBI Taxonomy" id="299642"/>
    <lineage>
        <taxon>Eukaryota</taxon>
        <taxon>Metazoa</taxon>
        <taxon>Ecdysozoa</taxon>
        <taxon>Arthropoda</taxon>
        <taxon>Chelicerata</taxon>
        <taxon>Arachnida</taxon>
        <taxon>Araneae</taxon>
        <taxon>Araneomorphae</taxon>
        <taxon>Entelegynae</taxon>
        <taxon>Araneoidea</taxon>
        <taxon>Nephilidae</taxon>
        <taxon>Nephila</taxon>
    </lineage>
</organism>
<sequence length="396" mass="43526">MVSSSGHFGVGTMPVISHGSYDTPSSPSNCAGCGYQISDRFYYHMDEGQWHASCLKCYRCDARLDQAMSCYFRDGHIYCKEDYFRLVVAKCCSRCQNVVHPSELVMRVKDLVFHLHCFTCAWCNTALTQGDTFGLRETLVYCRLHYDMLARDLFYSSSPPTEGYGAPYALAEPPVAAAGRKGRPRKKKSGDHDAMPGLSPIDPSGCNIHLPHLDGPNSSRSTPPLNGGGGGQRTKRMRTSFKHHQLRTMKSYFAINQNPDAKDLKQLAAKTSLSKRVLQVWFQNARAKWRRNNSKQEPGQPGMMGNDQSPNSQLQQVGLMGSGLCSPGATSSYSEPSPVHSCGGMQSDGSMSTQMGQGQSMDFDSSNPLTPLVNNHGLNQSSVHNGDIPMSYHGVF</sequence>
<dbReference type="InterPro" id="IPR017970">
    <property type="entry name" value="Homeobox_CS"/>
</dbReference>
<dbReference type="GO" id="GO:0046872">
    <property type="term" value="F:metal ion binding"/>
    <property type="evidence" value="ECO:0007669"/>
    <property type="project" value="UniProtKB-KW"/>
</dbReference>
<evidence type="ECO:0000256" key="8">
    <source>
        <dbReference type="ARBA" id="ARBA00023242"/>
    </source>
</evidence>
<dbReference type="Gene3D" id="1.10.10.60">
    <property type="entry name" value="Homeodomain-like"/>
    <property type="match status" value="1"/>
</dbReference>
<protein>
    <submittedName>
        <fullName evidence="15">Uncharacterized protein</fullName>
    </submittedName>
</protein>
<keyword evidence="7 9" id="KW-0371">Homeobox</keyword>
<dbReference type="GO" id="GO:0000977">
    <property type="term" value="F:RNA polymerase II transcription regulatory region sequence-specific DNA binding"/>
    <property type="evidence" value="ECO:0007669"/>
    <property type="project" value="TreeGrafter"/>
</dbReference>
<reference evidence="15" key="1">
    <citation type="submission" date="2020-08" db="EMBL/GenBank/DDBJ databases">
        <title>Multicomponent nature underlies the extraordinary mechanical properties of spider dragline silk.</title>
        <authorList>
            <person name="Kono N."/>
            <person name="Nakamura H."/>
            <person name="Mori M."/>
            <person name="Yoshida Y."/>
            <person name="Ohtoshi R."/>
            <person name="Malay A.D."/>
            <person name="Moran D.A.P."/>
            <person name="Tomita M."/>
            <person name="Numata K."/>
            <person name="Arakawa K."/>
        </authorList>
    </citation>
    <scope>NUCLEOTIDE SEQUENCE</scope>
</reference>
<dbReference type="GO" id="GO:0030182">
    <property type="term" value="P:neuron differentiation"/>
    <property type="evidence" value="ECO:0007669"/>
    <property type="project" value="TreeGrafter"/>
</dbReference>
<feature type="compositionally biased region" description="Polar residues" evidence="12">
    <location>
        <begin position="306"/>
        <end position="316"/>
    </location>
</feature>
<dbReference type="CDD" id="cd00086">
    <property type="entry name" value="homeodomain"/>
    <property type="match status" value="1"/>
</dbReference>
<dbReference type="FunFam" id="1.10.10.60:FF:000027">
    <property type="entry name" value="LIM/homeobox protein Lhx9"/>
    <property type="match status" value="1"/>
</dbReference>
<dbReference type="AlphaFoldDB" id="A0A8X6U319"/>
<evidence type="ECO:0000256" key="9">
    <source>
        <dbReference type="PROSITE-ProRule" id="PRU00108"/>
    </source>
</evidence>
<dbReference type="Gene3D" id="2.10.110.10">
    <property type="entry name" value="Cysteine Rich Protein"/>
    <property type="match status" value="2"/>
</dbReference>
<feature type="domain" description="LIM zinc-binding" evidence="13">
    <location>
        <begin position="28"/>
        <end position="89"/>
    </location>
</feature>
<dbReference type="Pfam" id="PF00412">
    <property type="entry name" value="LIM"/>
    <property type="match status" value="2"/>
</dbReference>
<dbReference type="GO" id="GO:0000981">
    <property type="term" value="F:DNA-binding transcription factor activity, RNA polymerase II-specific"/>
    <property type="evidence" value="ECO:0007669"/>
    <property type="project" value="InterPro"/>
</dbReference>
<dbReference type="OrthoDB" id="9990008at2759"/>
<feature type="compositionally biased region" description="Basic residues" evidence="12">
    <location>
        <begin position="180"/>
        <end position="189"/>
    </location>
</feature>
<keyword evidence="6 9" id="KW-0238">DNA-binding</keyword>
<dbReference type="InterPro" id="IPR001781">
    <property type="entry name" value="Znf_LIM"/>
</dbReference>
<dbReference type="PROSITE" id="PS50023">
    <property type="entry name" value="LIM_DOMAIN_2"/>
    <property type="match status" value="2"/>
</dbReference>
<evidence type="ECO:0000256" key="4">
    <source>
        <dbReference type="ARBA" id="ARBA00022833"/>
    </source>
</evidence>
<gene>
    <name evidence="15" type="primary">LHX9</name>
    <name evidence="15" type="ORF">NPIL_228521</name>
</gene>
<evidence type="ECO:0000256" key="11">
    <source>
        <dbReference type="RuleBase" id="RU000682"/>
    </source>
</evidence>
<dbReference type="InterPro" id="IPR050453">
    <property type="entry name" value="LIM_Homeobox_TF"/>
</dbReference>
<dbReference type="Proteomes" id="UP000887013">
    <property type="component" value="Unassembled WGS sequence"/>
</dbReference>
<dbReference type="InterPro" id="IPR001356">
    <property type="entry name" value="HD"/>
</dbReference>
<keyword evidence="8 9" id="KW-0539">Nucleus</keyword>
<comment type="caution">
    <text evidence="15">The sequence shown here is derived from an EMBL/GenBank/DDBJ whole genome shotgun (WGS) entry which is preliminary data.</text>
</comment>
<comment type="subcellular location">
    <subcellularLocation>
        <location evidence="1 9 11">Nucleus</location>
    </subcellularLocation>
</comment>
<dbReference type="SMART" id="SM00132">
    <property type="entry name" value="LIM"/>
    <property type="match status" value="2"/>
</dbReference>
<dbReference type="PANTHER" id="PTHR24208">
    <property type="entry name" value="LIM/HOMEOBOX PROTEIN LHX"/>
    <property type="match status" value="1"/>
</dbReference>
<feature type="domain" description="LIM zinc-binding" evidence="13">
    <location>
        <begin position="90"/>
        <end position="152"/>
    </location>
</feature>
<evidence type="ECO:0000259" key="14">
    <source>
        <dbReference type="PROSITE" id="PS50071"/>
    </source>
</evidence>
<dbReference type="SUPFAM" id="SSF57716">
    <property type="entry name" value="Glucocorticoid receptor-like (DNA-binding domain)"/>
    <property type="match status" value="2"/>
</dbReference>
<feature type="DNA-binding region" description="Homeobox" evidence="9">
    <location>
        <begin position="234"/>
        <end position="293"/>
    </location>
</feature>
<evidence type="ECO:0000313" key="16">
    <source>
        <dbReference type="Proteomes" id="UP000887013"/>
    </source>
</evidence>
<keyword evidence="5 10" id="KW-0440">LIM domain</keyword>
<evidence type="ECO:0000256" key="7">
    <source>
        <dbReference type="ARBA" id="ARBA00023155"/>
    </source>
</evidence>
<evidence type="ECO:0000256" key="3">
    <source>
        <dbReference type="ARBA" id="ARBA00022737"/>
    </source>
</evidence>
<feature type="region of interest" description="Disordered" evidence="12">
    <location>
        <begin position="212"/>
        <end position="235"/>
    </location>
</feature>
<evidence type="ECO:0000256" key="12">
    <source>
        <dbReference type="SAM" id="MobiDB-lite"/>
    </source>
</evidence>
<name>A0A8X6U319_NEPPI</name>
<dbReference type="InterPro" id="IPR009057">
    <property type="entry name" value="Homeodomain-like_sf"/>
</dbReference>
<dbReference type="FunFam" id="2.10.110.10:FF:000006">
    <property type="entry name" value="LIM homeobox transcription factor 1-beta"/>
    <property type="match status" value="1"/>
</dbReference>
<dbReference type="SMART" id="SM00389">
    <property type="entry name" value="HOX"/>
    <property type="match status" value="1"/>
</dbReference>
<proteinExistence type="predicted"/>
<accession>A0A8X6U319</accession>
<feature type="compositionally biased region" description="Polar residues" evidence="12">
    <location>
        <begin position="347"/>
        <end position="384"/>
    </location>
</feature>
<keyword evidence="16" id="KW-1185">Reference proteome</keyword>